<gene>
    <name evidence="3" type="ORF">HYH03_018867</name>
</gene>
<dbReference type="Proteomes" id="UP000612055">
    <property type="component" value="Unassembled WGS sequence"/>
</dbReference>
<evidence type="ECO:0000313" key="3">
    <source>
        <dbReference type="EMBL" id="KAG2482186.1"/>
    </source>
</evidence>
<feature type="region of interest" description="Disordered" evidence="2">
    <location>
        <begin position="29"/>
        <end position="57"/>
    </location>
</feature>
<evidence type="ECO:0000256" key="1">
    <source>
        <dbReference type="SAM" id="Coils"/>
    </source>
</evidence>
<dbReference type="OrthoDB" id="527610at2759"/>
<feature type="compositionally biased region" description="Polar residues" evidence="2">
    <location>
        <begin position="30"/>
        <end position="41"/>
    </location>
</feature>
<evidence type="ECO:0000313" key="4">
    <source>
        <dbReference type="Proteomes" id="UP000612055"/>
    </source>
</evidence>
<dbReference type="EMBL" id="JAEHOE010000248">
    <property type="protein sequence ID" value="KAG2482186.1"/>
    <property type="molecule type" value="Genomic_DNA"/>
</dbReference>
<protein>
    <submittedName>
        <fullName evidence="3">Uncharacterized protein</fullName>
    </submittedName>
</protein>
<evidence type="ECO:0000256" key="2">
    <source>
        <dbReference type="SAM" id="MobiDB-lite"/>
    </source>
</evidence>
<proteinExistence type="predicted"/>
<feature type="coiled-coil region" evidence="1">
    <location>
        <begin position="82"/>
        <end position="109"/>
    </location>
</feature>
<organism evidence="3 4">
    <name type="scientific">Edaphochlamys debaryana</name>
    <dbReference type="NCBI Taxonomy" id="47281"/>
    <lineage>
        <taxon>Eukaryota</taxon>
        <taxon>Viridiplantae</taxon>
        <taxon>Chlorophyta</taxon>
        <taxon>core chlorophytes</taxon>
        <taxon>Chlorophyceae</taxon>
        <taxon>CS clade</taxon>
        <taxon>Chlamydomonadales</taxon>
        <taxon>Chlamydomonadales incertae sedis</taxon>
        <taxon>Edaphochlamys</taxon>
    </lineage>
</organism>
<keyword evidence="1" id="KW-0175">Coiled coil</keyword>
<comment type="caution">
    <text evidence="3">The sequence shown here is derived from an EMBL/GenBank/DDBJ whole genome shotgun (WGS) entry which is preliminary data.</text>
</comment>
<accession>A0A836BMI6</accession>
<dbReference type="AlphaFoldDB" id="A0A836BMI6"/>
<reference evidence="3" key="1">
    <citation type="journal article" date="2020" name="bioRxiv">
        <title>Comparative genomics of Chlamydomonas.</title>
        <authorList>
            <person name="Craig R.J."/>
            <person name="Hasan A.R."/>
            <person name="Ness R.W."/>
            <person name="Keightley P.D."/>
        </authorList>
    </citation>
    <scope>NUCLEOTIDE SEQUENCE</scope>
    <source>
        <strain evidence="3">CCAP 11/70</strain>
    </source>
</reference>
<keyword evidence="4" id="KW-1185">Reference proteome</keyword>
<sequence>MAYNLYQVQMARAWAERIDKEVATAEKFWHQQSMKSASQPGSPHGRPNIASAADGYYSDDVRSNAGSAVTRSAAPTGFTSKTTYLKTRMEKLEAELQAERENRKKVEQDLLLIKNSLKRG</sequence>
<name>A0A836BMI6_9CHLO</name>